<keyword evidence="3" id="KW-0547">Nucleotide-binding</keyword>
<dbReference type="Gene3D" id="3.40.50.12780">
    <property type="entry name" value="N-terminal domain of ligase-like"/>
    <property type="match status" value="1"/>
</dbReference>
<dbReference type="PROSITE" id="PS00455">
    <property type="entry name" value="AMP_BINDING"/>
    <property type="match status" value="1"/>
</dbReference>
<evidence type="ECO:0000256" key="2">
    <source>
        <dbReference type="ARBA" id="ARBA00022598"/>
    </source>
</evidence>
<dbReference type="InterPro" id="IPR000873">
    <property type="entry name" value="AMP-dep_synth/lig_dom"/>
</dbReference>
<dbReference type="InterPro" id="IPR020845">
    <property type="entry name" value="AMP-binding_CS"/>
</dbReference>
<dbReference type="Proteomes" id="UP000331127">
    <property type="component" value="Unassembled WGS sequence"/>
</dbReference>
<protein>
    <submittedName>
        <fullName evidence="7">Acetoacetyl-CoA synthetase</fullName>
    </submittedName>
</protein>
<dbReference type="PANTHER" id="PTHR42921:SF1">
    <property type="entry name" value="ACETOACETYL-COA SYNTHETASE"/>
    <property type="match status" value="1"/>
</dbReference>
<proteinExistence type="inferred from homology"/>
<dbReference type="Pfam" id="PF16177">
    <property type="entry name" value="ACAS_N"/>
    <property type="match status" value="1"/>
</dbReference>
<dbReference type="AlphaFoldDB" id="A0A5M3X4R4"/>
<organism evidence="7 8">
    <name type="scientific">Acrocarpospora macrocephala</name>
    <dbReference type="NCBI Taxonomy" id="150177"/>
    <lineage>
        <taxon>Bacteria</taxon>
        <taxon>Bacillati</taxon>
        <taxon>Actinomycetota</taxon>
        <taxon>Actinomycetes</taxon>
        <taxon>Streptosporangiales</taxon>
        <taxon>Streptosporangiaceae</taxon>
        <taxon>Acrocarpospora</taxon>
    </lineage>
</organism>
<dbReference type="GO" id="GO:0005524">
    <property type="term" value="F:ATP binding"/>
    <property type="evidence" value="ECO:0007669"/>
    <property type="project" value="UniProtKB-KW"/>
</dbReference>
<dbReference type="InterPro" id="IPR032387">
    <property type="entry name" value="ACAS_N"/>
</dbReference>
<dbReference type="CDD" id="cd05943">
    <property type="entry name" value="AACS"/>
    <property type="match status" value="1"/>
</dbReference>
<dbReference type="GO" id="GO:0006629">
    <property type="term" value="P:lipid metabolic process"/>
    <property type="evidence" value="ECO:0007669"/>
    <property type="project" value="InterPro"/>
</dbReference>
<accession>A0A5M3X4R4</accession>
<evidence type="ECO:0000313" key="8">
    <source>
        <dbReference type="Proteomes" id="UP000331127"/>
    </source>
</evidence>
<dbReference type="Gene3D" id="3.30.300.30">
    <property type="match status" value="1"/>
</dbReference>
<name>A0A5M3X4R4_9ACTN</name>
<sequence length="635" mass="69543">MVEEGALLWEPTPEVIRSAKITRFQEWLGRPGAYQDTWQWSVDSPAEFWTSVWEYFEVAGERGDGPVISGEMPATRWFDGSTINYAENALRGDPARLGVIFRDEAGNRRTYTVGELRAEVGRVRAGLVRLGVTRGDRVAAYIPNIPEALIAFLATASLGAIWSSCSPDFGAPSVIDRFTQIEPKVLFAVDGYGYGGKSFDRREVVQDIAATLPSLAATVCVPYQNPIESAVTWDDLRSEEKEPEFDRVPFGHPLWILYSSGTTGLPKPIVHGHGGIVLEHLKALSFHQDLGPDDVFFWYTTTGWMMWNFLIGGLLVGSTVVLYDGSAAHPATDALWNVTAEEGVTYFGTGAPYIVASMKAGVKPHGLDKLRGLGSTGSPLPPEGFAWIYSDVKPDVQLGSFSGGTDVCTGFVGAVPLLPIRAGVIPCRCLGARVESYDPEGQPVISEVGELVVTQPMPSMPVMFWNDPEGTRYHESYFADYPGIWRHGDWIKILPDGGCVIYGRSDSTLNRGGVRMGTSEFYRVVERFDEVSDSLVIDTGQLGQDGRLLLYVTLTTGTALDEPLVTRLRTTLRKELSPRHVPDEIIEVPGIPRTLSGKKLEVPVRKILLGVPIAKAANTDAMANPEVLDHFRPIP</sequence>
<feature type="domain" description="AMP-dependent synthetase/ligase" evidence="5">
    <location>
        <begin position="94"/>
        <end position="456"/>
    </location>
</feature>
<dbReference type="GO" id="GO:0030729">
    <property type="term" value="F:acetoacetate-CoA ligase activity"/>
    <property type="evidence" value="ECO:0007669"/>
    <property type="project" value="InterPro"/>
</dbReference>
<evidence type="ECO:0000256" key="3">
    <source>
        <dbReference type="ARBA" id="ARBA00022741"/>
    </source>
</evidence>
<keyword evidence="8" id="KW-1185">Reference proteome</keyword>
<dbReference type="NCBIfam" id="TIGR01217">
    <property type="entry name" value="ac_ac_CoA_syn"/>
    <property type="match status" value="1"/>
</dbReference>
<feature type="domain" description="Acetyl-coenzyme A synthetase N-terminal" evidence="6">
    <location>
        <begin position="34"/>
        <end position="89"/>
    </location>
</feature>
<reference evidence="7 8" key="1">
    <citation type="submission" date="2019-10" db="EMBL/GenBank/DDBJ databases">
        <title>Whole genome shotgun sequence of Acrocarpospora macrocephala NBRC 16266.</title>
        <authorList>
            <person name="Ichikawa N."/>
            <person name="Kimura A."/>
            <person name="Kitahashi Y."/>
            <person name="Komaki H."/>
            <person name="Oguchi A."/>
        </authorList>
    </citation>
    <scope>NUCLEOTIDE SEQUENCE [LARGE SCALE GENOMIC DNA]</scope>
    <source>
        <strain evidence="7 8">NBRC 16266</strain>
    </source>
</reference>
<evidence type="ECO:0000256" key="4">
    <source>
        <dbReference type="ARBA" id="ARBA00022840"/>
    </source>
</evidence>
<keyword evidence="4" id="KW-0067">ATP-binding</keyword>
<gene>
    <name evidence="7" type="ORF">Amac_103050</name>
</gene>
<dbReference type="InterPro" id="IPR005914">
    <property type="entry name" value="Acac_CoA_synth"/>
</dbReference>
<evidence type="ECO:0000256" key="1">
    <source>
        <dbReference type="ARBA" id="ARBA00006432"/>
    </source>
</evidence>
<dbReference type="OrthoDB" id="9803968at2"/>
<comment type="similarity">
    <text evidence="1">Belongs to the ATP-dependent AMP-binding enzyme family.</text>
</comment>
<dbReference type="InterPro" id="IPR042099">
    <property type="entry name" value="ANL_N_sf"/>
</dbReference>
<dbReference type="Pfam" id="PF00501">
    <property type="entry name" value="AMP-binding"/>
    <property type="match status" value="1"/>
</dbReference>
<dbReference type="EMBL" id="BLAE01000111">
    <property type="protein sequence ID" value="GES16707.1"/>
    <property type="molecule type" value="Genomic_DNA"/>
</dbReference>
<evidence type="ECO:0000313" key="7">
    <source>
        <dbReference type="EMBL" id="GES16707.1"/>
    </source>
</evidence>
<dbReference type="NCBIfam" id="NF002937">
    <property type="entry name" value="PRK03584.1"/>
    <property type="match status" value="1"/>
</dbReference>
<evidence type="ECO:0000259" key="6">
    <source>
        <dbReference type="Pfam" id="PF16177"/>
    </source>
</evidence>
<dbReference type="RefSeq" id="WP_155361703.1">
    <property type="nucleotide sequence ID" value="NZ_BAAAHL010000035.1"/>
</dbReference>
<dbReference type="InterPro" id="IPR045851">
    <property type="entry name" value="AMP-bd_C_sf"/>
</dbReference>
<comment type="caution">
    <text evidence="7">The sequence shown here is derived from an EMBL/GenBank/DDBJ whole genome shotgun (WGS) entry which is preliminary data.</text>
</comment>
<dbReference type="SUPFAM" id="SSF56801">
    <property type="entry name" value="Acetyl-CoA synthetase-like"/>
    <property type="match status" value="1"/>
</dbReference>
<evidence type="ECO:0000259" key="5">
    <source>
        <dbReference type="Pfam" id="PF00501"/>
    </source>
</evidence>
<dbReference type="PANTHER" id="PTHR42921">
    <property type="entry name" value="ACETOACETYL-COA SYNTHETASE"/>
    <property type="match status" value="1"/>
</dbReference>
<keyword evidence="2" id="KW-0436">Ligase</keyword>